<name>A0ABY7T545_9SPHI</name>
<dbReference type="Pfam" id="PF19268">
    <property type="entry name" value="CIS_TMP"/>
    <property type="match status" value="1"/>
</dbReference>
<dbReference type="Proteomes" id="UP001216139">
    <property type="component" value="Chromosome"/>
</dbReference>
<dbReference type="RefSeq" id="WP_273628552.1">
    <property type="nucleotide sequence ID" value="NZ_CP117167.1"/>
</dbReference>
<accession>A0ABY7T545</accession>
<protein>
    <submittedName>
        <fullName evidence="1">Contractile injection system tape measure protein</fullName>
    </submittedName>
</protein>
<organism evidence="1 2">
    <name type="scientific">Mucilaginibacter jinjuensis</name>
    <dbReference type="NCBI Taxonomy" id="1176721"/>
    <lineage>
        <taxon>Bacteria</taxon>
        <taxon>Pseudomonadati</taxon>
        <taxon>Bacteroidota</taxon>
        <taxon>Sphingobacteriia</taxon>
        <taxon>Sphingobacteriales</taxon>
        <taxon>Sphingobacteriaceae</taxon>
        <taxon>Mucilaginibacter</taxon>
    </lineage>
</organism>
<proteinExistence type="predicted"/>
<reference evidence="1 2" key="1">
    <citation type="submission" date="2023-02" db="EMBL/GenBank/DDBJ databases">
        <title>Genome sequence of Mucilaginibacter jinjuensis strain KACC 16571.</title>
        <authorList>
            <person name="Kim S."/>
            <person name="Heo J."/>
            <person name="Kwon S.-W."/>
        </authorList>
    </citation>
    <scope>NUCLEOTIDE SEQUENCE [LARGE SCALE GENOMIC DNA]</scope>
    <source>
        <strain evidence="1 2">KACC 16571</strain>
    </source>
</reference>
<dbReference type="EMBL" id="CP117167">
    <property type="protein sequence ID" value="WCT10372.1"/>
    <property type="molecule type" value="Genomic_DNA"/>
</dbReference>
<dbReference type="InterPro" id="IPR045538">
    <property type="entry name" value="CIS_TMP"/>
</dbReference>
<keyword evidence="2" id="KW-1185">Reference proteome</keyword>
<gene>
    <name evidence="1" type="ORF">PQO05_16680</name>
</gene>
<evidence type="ECO:0000313" key="2">
    <source>
        <dbReference type="Proteomes" id="UP001216139"/>
    </source>
</evidence>
<sequence>MAIQGSHIIQKQTLELTVNGQVDGLNLQRQTDDLVNKQLMPQLEQLMDRYGLYEWIKIDKLEVEIDNLQWDDFDSNFSASILAQIEKELSRIVSAKPIAPPVIDDIRGDGTVENQERFIGLFMFVLQNGYLPWWSTIKTEAEWKETFQQNLDSGLVLSQNQTKLLKSILKQQFILYRLNNYISVNNKIYWQLIQLITKDDPSLIADLQYFFEIAGKVYQPGIITPVLKRVLMQSIVAFDNLSDAIKSFSAYLISAKHLFIPALIESRRSVDDIKAPEHKSLQIAWKAIRDLSLPDNKRKAVSDKKQVRVDQHKKGYLSDQNVIQNTDNEDILSEIMAKLKFSIKNENIDIQNNIEFVSENHLIYINNAGLVILAPFLNTFFKKLELVEEGKITNPAKAITLLNYLSTGSLAFDEFDIVLNKVLCGEALETFFEPVKITGKEKQEADDLLAAVIEHWSVLKNTSPDGLRGNFLQREGRLMFEDDKWNLKVQEQSFDMLLAHLPWGISVVKLPCMPHILHVEWI</sequence>
<evidence type="ECO:0000313" key="1">
    <source>
        <dbReference type="EMBL" id="WCT10372.1"/>
    </source>
</evidence>